<keyword evidence="10" id="KW-0482">Metalloprotease</keyword>
<dbReference type="SUPFAM" id="SSF55486">
    <property type="entry name" value="Metalloproteases ('zincins'), catalytic domain"/>
    <property type="match status" value="1"/>
</dbReference>
<dbReference type="InterPro" id="IPR042097">
    <property type="entry name" value="Aminopeptidase_N-like_N_sf"/>
</dbReference>
<comment type="similarity">
    <text evidence="3">Belongs to the peptidase M1 family.</text>
</comment>
<dbReference type="Pfam" id="PF17900">
    <property type="entry name" value="Peptidase_M1_N"/>
    <property type="match status" value="1"/>
</dbReference>
<evidence type="ECO:0000256" key="12">
    <source>
        <dbReference type="ARBA" id="ARBA00031533"/>
    </source>
</evidence>
<dbReference type="InterPro" id="IPR050344">
    <property type="entry name" value="Peptidase_M1_aminopeptidases"/>
</dbReference>
<dbReference type="InterPro" id="IPR001930">
    <property type="entry name" value="Peptidase_M1"/>
</dbReference>
<comment type="catalytic activity">
    <reaction evidence="1">
        <text>Release of an N-terminal amino acid, Xaa-|-Yaa- from a peptide, amide or arylamide. Xaa is preferably Ala, but may be most amino acids including Pro (slow action). When a terminal hydrophobic residue is followed by a prolyl residue, the two may be released as an intact Xaa-Pro dipeptide.</text>
        <dbReference type="EC" id="3.4.11.2"/>
    </reaction>
</comment>
<dbReference type="InterPro" id="IPR045357">
    <property type="entry name" value="Aminopeptidase_N-like_N"/>
</dbReference>
<evidence type="ECO:0000256" key="2">
    <source>
        <dbReference type="ARBA" id="ARBA00001947"/>
    </source>
</evidence>
<sequence length="464" mass="50212">MDPRRPRALTAVAVLLAAALTGCTGERDGRDDGDRAARGAAGLRDPYFPALGNGGYDVRHYALTLAYEPGTGRLTGTADITARATQDLGAFNLDLTGLTVHGATVDGEPAGVRRAGGELTLRPAEDIADGATFRTVVRYSGTPATITDAEGAREGWLRTADGAVALGEPTGSTAWFPGNHHPSDKATYTLAVTVPQGLRAVSNGEPAPERTSGGRTTYTWRSTEPMASYLATLAIGRYETRTSRTPEGLPVHTAARGEPALLGEIPELLAWEVEKFGPYPFSSTGAIVEPLLDVSYALETQSRPFFDKGTFTAATLVHELAHQWYGNSVSPKSWRDMWLNESFATYAEWLYAEDYEGTPVQDNFDEAFAEAENWAFPPAAPPAAVDLSDPPVYFRGAMVLHKVREAVGDETFFAVLRGWPAKYRHANASTEDFVRYVEEQAGEDLTDLWDVWLYGQDRPTAPSS</sequence>
<dbReference type="PANTHER" id="PTHR11533:SF297">
    <property type="entry name" value="AMINOPEPTIDASE N"/>
    <property type="match status" value="1"/>
</dbReference>
<evidence type="ECO:0000256" key="6">
    <source>
        <dbReference type="ARBA" id="ARBA00022670"/>
    </source>
</evidence>
<evidence type="ECO:0000313" key="17">
    <source>
        <dbReference type="Proteomes" id="UP001550378"/>
    </source>
</evidence>
<dbReference type="PANTHER" id="PTHR11533">
    <property type="entry name" value="PROTEASE M1 ZINC METALLOPROTEASE"/>
    <property type="match status" value="1"/>
</dbReference>
<proteinExistence type="inferred from homology"/>
<dbReference type="PRINTS" id="PR00756">
    <property type="entry name" value="ALADIPTASE"/>
</dbReference>
<dbReference type="InterPro" id="IPR027268">
    <property type="entry name" value="Peptidase_M4/M1_CTD_sf"/>
</dbReference>
<comment type="cofactor">
    <cofactor evidence="2">
        <name>Zn(2+)</name>
        <dbReference type="ChEBI" id="CHEBI:29105"/>
    </cofactor>
</comment>
<evidence type="ECO:0000256" key="5">
    <source>
        <dbReference type="ARBA" id="ARBA00015611"/>
    </source>
</evidence>
<evidence type="ECO:0000256" key="7">
    <source>
        <dbReference type="ARBA" id="ARBA00022723"/>
    </source>
</evidence>
<evidence type="ECO:0000256" key="10">
    <source>
        <dbReference type="ARBA" id="ARBA00023049"/>
    </source>
</evidence>
<evidence type="ECO:0000256" key="4">
    <source>
        <dbReference type="ARBA" id="ARBA00012564"/>
    </source>
</evidence>
<dbReference type="Proteomes" id="UP001550378">
    <property type="component" value="Unassembled WGS sequence"/>
</dbReference>
<keyword evidence="7" id="KW-0479">Metal-binding</keyword>
<evidence type="ECO:0000256" key="9">
    <source>
        <dbReference type="ARBA" id="ARBA00022833"/>
    </source>
</evidence>
<feature type="domain" description="Peptidase M1 membrane alanine aminopeptidase" evidence="14">
    <location>
        <begin position="312"/>
        <end position="452"/>
    </location>
</feature>
<keyword evidence="16" id="KW-0031">Aminopeptidase</keyword>
<protein>
    <recommendedName>
        <fullName evidence="5">Aminopeptidase N</fullName>
        <ecNumber evidence="4">3.4.11.2</ecNumber>
    </recommendedName>
    <alternativeName>
        <fullName evidence="11">Alanine aminopeptidase</fullName>
    </alternativeName>
    <alternativeName>
        <fullName evidence="12">Lysyl aminopeptidase</fullName>
    </alternativeName>
</protein>
<organism evidence="16 17">
    <name type="scientific">Streptomyces lavendulocolor</name>
    <dbReference type="NCBI Taxonomy" id="67316"/>
    <lineage>
        <taxon>Bacteria</taxon>
        <taxon>Bacillati</taxon>
        <taxon>Actinomycetota</taxon>
        <taxon>Actinomycetes</taxon>
        <taxon>Kitasatosporales</taxon>
        <taxon>Streptomycetaceae</taxon>
        <taxon>Streptomyces</taxon>
    </lineage>
</organism>
<dbReference type="Gene3D" id="2.60.40.1730">
    <property type="entry name" value="tricorn interacting facor f3 domain"/>
    <property type="match status" value="1"/>
</dbReference>
<evidence type="ECO:0000256" key="3">
    <source>
        <dbReference type="ARBA" id="ARBA00010136"/>
    </source>
</evidence>
<evidence type="ECO:0000259" key="14">
    <source>
        <dbReference type="Pfam" id="PF01433"/>
    </source>
</evidence>
<dbReference type="GO" id="GO:0004177">
    <property type="term" value="F:aminopeptidase activity"/>
    <property type="evidence" value="ECO:0007669"/>
    <property type="project" value="UniProtKB-KW"/>
</dbReference>
<feature type="region of interest" description="Disordered" evidence="13">
    <location>
        <begin position="200"/>
        <end position="219"/>
    </location>
</feature>
<dbReference type="EMBL" id="JBEXZR010000039">
    <property type="protein sequence ID" value="MEU0711666.1"/>
    <property type="molecule type" value="Genomic_DNA"/>
</dbReference>
<comment type="caution">
    <text evidence="16">The sequence shown here is derived from an EMBL/GenBank/DDBJ whole genome shotgun (WGS) entry which is preliminary data.</text>
</comment>
<dbReference type="RefSeq" id="WP_359654679.1">
    <property type="nucleotide sequence ID" value="NZ_JBEXZP010000056.1"/>
</dbReference>
<dbReference type="InterPro" id="IPR014782">
    <property type="entry name" value="Peptidase_M1_dom"/>
</dbReference>
<evidence type="ECO:0000256" key="1">
    <source>
        <dbReference type="ARBA" id="ARBA00000098"/>
    </source>
</evidence>
<dbReference type="CDD" id="cd09603">
    <property type="entry name" value="M1_APN_like"/>
    <property type="match status" value="1"/>
</dbReference>
<dbReference type="Gene3D" id="1.10.390.10">
    <property type="entry name" value="Neutral Protease Domain 2"/>
    <property type="match status" value="1"/>
</dbReference>
<feature type="domain" description="Aminopeptidase N-like N-terminal" evidence="15">
    <location>
        <begin position="163"/>
        <end position="230"/>
    </location>
</feature>
<accession>A0ABV2WE94</accession>
<keyword evidence="6" id="KW-0645">Protease</keyword>
<dbReference type="Pfam" id="PF01433">
    <property type="entry name" value="Peptidase_M1"/>
    <property type="match status" value="1"/>
</dbReference>
<keyword evidence="8 16" id="KW-0378">Hydrolase</keyword>
<dbReference type="EC" id="3.4.11.2" evidence="4"/>
<evidence type="ECO:0000259" key="15">
    <source>
        <dbReference type="Pfam" id="PF17900"/>
    </source>
</evidence>
<dbReference type="SUPFAM" id="SSF63737">
    <property type="entry name" value="Leukotriene A4 hydrolase N-terminal domain"/>
    <property type="match status" value="1"/>
</dbReference>
<keyword evidence="9" id="KW-0862">Zinc</keyword>
<keyword evidence="17" id="KW-1185">Reference proteome</keyword>
<evidence type="ECO:0000256" key="8">
    <source>
        <dbReference type="ARBA" id="ARBA00022801"/>
    </source>
</evidence>
<reference evidence="16 17" key="1">
    <citation type="submission" date="2024-06" db="EMBL/GenBank/DDBJ databases">
        <title>The Natural Products Discovery Center: Release of the First 8490 Sequenced Strains for Exploring Actinobacteria Biosynthetic Diversity.</title>
        <authorList>
            <person name="Kalkreuter E."/>
            <person name="Kautsar S.A."/>
            <person name="Yang D."/>
            <person name="Bader C.D."/>
            <person name="Teijaro C.N."/>
            <person name="Fluegel L."/>
            <person name="Davis C.M."/>
            <person name="Simpson J.R."/>
            <person name="Lauterbach L."/>
            <person name="Steele A.D."/>
            <person name="Gui C."/>
            <person name="Meng S."/>
            <person name="Li G."/>
            <person name="Viehrig K."/>
            <person name="Ye F."/>
            <person name="Su P."/>
            <person name="Kiefer A.F."/>
            <person name="Nichols A."/>
            <person name="Cepeda A.J."/>
            <person name="Yan W."/>
            <person name="Fan B."/>
            <person name="Jiang Y."/>
            <person name="Adhikari A."/>
            <person name="Zheng C.-J."/>
            <person name="Schuster L."/>
            <person name="Cowan T.M."/>
            <person name="Smanski M.J."/>
            <person name="Chevrette M.G."/>
            <person name="De Carvalho L.P.S."/>
            <person name="Shen B."/>
        </authorList>
    </citation>
    <scope>NUCLEOTIDE SEQUENCE [LARGE SCALE GENOMIC DNA]</scope>
    <source>
        <strain evidence="16 17">NPDC006337</strain>
    </source>
</reference>
<evidence type="ECO:0000256" key="11">
    <source>
        <dbReference type="ARBA" id="ARBA00029811"/>
    </source>
</evidence>
<gene>
    <name evidence="16" type="ORF">ABZ508_30330</name>
</gene>
<name>A0ABV2WE94_9ACTN</name>
<evidence type="ECO:0000256" key="13">
    <source>
        <dbReference type="SAM" id="MobiDB-lite"/>
    </source>
</evidence>
<dbReference type="PROSITE" id="PS51257">
    <property type="entry name" value="PROKAR_LIPOPROTEIN"/>
    <property type="match status" value="1"/>
</dbReference>
<evidence type="ECO:0000313" key="16">
    <source>
        <dbReference type="EMBL" id="MEU0711666.1"/>
    </source>
</evidence>